<dbReference type="OrthoDB" id="9177852at2"/>
<dbReference type="Gene3D" id="1.10.10.60">
    <property type="entry name" value="Homeodomain-like"/>
    <property type="match status" value="1"/>
</dbReference>
<sequence>MGDKLRQAPRSFDSRMRHSNQAYLQGQAPHDEHPPICRRIGFVLLEHFSMMAFTGAVDAIVTANLISRKPLYRFETYSLEGATVRSDLGINISVDGELLALDTKDLDILIICGGFRSNLEPQRPVVAKLREAARHRAILGSLWNGSYLLAHAGLLDGYTCTVHPDSRDGLQELCPQVRLLPHPFVIDRDRISSAGANSALGMMLAVIRHHHGDETVRGIEEILACDRTLDDLPDSPMPTLVDDPTFPEALQTILQLMKNNIEEPLSIEDLALRACVSRRRIDRLFQRHLNTTPSRYYLEARLTRARRLLQQTNEPITSIAIACGFSSAPHFSRCYREFFGVSPSQVSARHRRS</sequence>
<evidence type="ECO:0000313" key="5">
    <source>
        <dbReference type="EMBL" id="SIR09178.1"/>
    </source>
</evidence>
<dbReference type="InterPro" id="IPR052158">
    <property type="entry name" value="INH-QAR"/>
</dbReference>
<protein>
    <submittedName>
        <fullName evidence="5">Transcriptional regulator, AraC family with amidase-like domain</fullName>
    </submittedName>
</protein>
<evidence type="ECO:0000259" key="4">
    <source>
        <dbReference type="PROSITE" id="PS01124"/>
    </source>
</evidence>
<keyword evidence="1" id="KW-0805">Transcription regulation</keyword>
<dbReference type="Gene3D" id="3.40.50.880">
    <property type="match status" value="1"/>
</dbReference>
<dbReference type="STRING" id="34027.SAMN05421829_109218"/>
<dbReference type="PANTHER" id="PTHR43130">
    <property type="entry name" value="ARAC-FAMILY TRANSCRIPTIONAL REGULATOR"/>
    <property type="match status" value="1"/>
</dbReference>
<gene>
    <name evidence="5" type="ORF">SAMN05421829_109218</name>
</gene>
<dbReference type="AlphaFoldDB" id="A0A1N6Y3N5"/>
<dbReference type="PROSITE" id="PS00041">
    <property type="entry name" value="HTH_ARAC_FAMILY_1"/>
    <property type="match status" value="1"/>
</dbReference>
<dbReference type="InterPro" id="IPR002818">
    <property type="entry name" value="DJ-1/PfpI"/>
</dbReference>
<dbReference type="Proteomes" id="UP000186819">
    <property type="component" value="Unassembled WGS sequence"/>
</dbReference>
<organism evidence="5 6">
    <name type="scientific">Aromatoleum tolulyticum</name>
    <dbReference type="NCBI Taxonomy" id="34027"/>
    <lineage>
        <taxon>Bacteria</taxon>
        <taxon>Pseudomonadati</taxon>
        <taxon>Pseudomonadota</taxon>
        <taxon>Betaproteobacteria</taxon>
        <taxon>Rhodocyclales</taxon>
        <taxon>Rhodocyclaceae</taxon>
        <taxon>Aromatoleum</taxon>
    </lineage>
</organism>
<accession>A0A1N6Y3N5</accession>
<dbReference type="SUPFAM" id="SSF46689">
    <property type="entry name" value="Homeodomain-like"/>
    <property type="match status" value="2"/>
</dbReference>
<evidence type="ECO:0000256" key="3">
    <source>
        <dbReference type="ARBA" id="ARBA00023163"/>
    </source>
</evidence>
<dbReference type="Pfam" id="PF01965">
    <property type="entry name" value="DJ-1_PfpI"/>
    <property type="match status" value="1"/>
</dbReference>
<dbReference type="SUPFAM" id="SSF52317">
    <property type="entry name" value="Class I glutamine amidotransferase-like"/>
    <property type="match status" value="1"/>
</dbReference>
<dbReference type="EMBL" id="FTMD01000009">
    <property type="protein sequence ID" value="SIR09178.1"/>
    <property type="molecule type" value="Genomic_DNA"/>
</dbReference>
<evidence type="ECO:0000256" key="1">
    <source>
        <dbReference type="ARBA" id="ARBA00023015"/>
    </source>
</evidence>
<dbReference type="CDD" id="cd03136">
    <property type="entry name" value="GATase1_AraC_ArgR_like"/>
    <property type="match status" value="1"/>
</dbReference>
<evidence type="ECO:0000313" key="6">
    <source>
        <dbReference type="Proteomes" id="UP000186819"/>
    </source>
</evidence>
<dbReference type="InterPro" id="IPR020449">
    <property type="entry name" value="Tscrpt_reg_AraC-type_HTH"/>
</dbReference>
<dbReference type="PROSITE" id="PS01124">
    <property type="entry name" value="HTH_ARAC_FAMILY_2"/>
    <property type="match status" value="1"/>
</dbReference>
<dbReference type="InterPro" id="IPR029062">
    <property type="entry name" value="Class_I_gatase-like"/>
</dbReference>
<evidence type="ECO:0000256" key="2">
    <source>
        <dbReference type="ARBA" id="ARBA00023125"/>
    </source>
</evidence>
<dbReference type="Pfam" id="PF12833">
    <property type="entry name" value="HTH_18"/>
    <property type="match status" value="1"/>
</dbReference>
<dbReference type="InterPro" id="IPR009057">
    <property type="entry name" value="Homeodomain-like_sf"/>
</dbReference>
<dbReference type="GO" id="GO:0043565">
    <property type="term" value="F:sequence-specific DNA binding"/>
    <property type="evidence" value="ECO:0007669"/>
    <property type="project" value="InterPro"/>
</dbReference>
<dbReference type="InterPro" id="IPR018062">
    <property type="entry name" value="HTH_AraC-typ_CS"/>
</dbReference>
<dbReference type="InterPro" id="IPR018060">
    <property type="entry name" value="HTH_AraC"/>
</dbReference>
<reference evidence="6" key="1">
    <citation type="submission" date="2017-01" db="EMBL/GenBank/DDBJ databases">
        <authorList>
            <person name="Varghese N."/>
            <person name="Submissions S."/>
        </authorList>
    </citation>
    <scope>NUCLEOTIDE SEQUENCE [LARGE SCALE GENOMIC DNA]</scope>
    <source>
        <strain evidence="6">ATCC 51758</strain>
    </source>
</reference>
<keyword evidence="2" id="KW-0238">DNA-binding</keyword>
<proteinExistence type="predicted"/>
<dbReference type="SMART" id="SM00342">
    <property type="entry name" value="HTH_ARAC"/>
    <property type="match status" value="1"/>
</dbReference>
<dbReference type="GO" id="GO:0003700">
    <property type="term" value="F:DNA-binding transcription factor activity"/>
    <property type="evidence" value="ECO:0007669"/>
    <property type="project" value="InterPro"/>
</dbReference>
<dbReference type="PANTHER" id="PTHR43130:SF3">
    <property type="entry name" value="HTH-TYPE TRANSCRIPTIONAL REGULATOR RV1931C"/>
    <property type="match status" value="1"/>
</dbReference>
<name>A0A1N6Y3N5_9RHOO</name>
<feature type="domain" description="HTH araC/xylS-type" evidence="4">
    <location>
        <begin position="251"/>
        <end position="349"/>
    </location>
</feature>
<keyword evidence="3" id="KW-0804">Transcription</keyword>
<dbReference type="PRINTS" id="PR00032">
    <property type="entry name" value="HTHARAC"/>
</dbReference>
<keyword evidence="6" id="KW-1185">Reference proteome</keyword>